<name>A0A1M5YFS1_9BACT</name>
<evidence type="ECO:0000313" key="4">
    <source>
        <dbReference type="Proteomes" id="UP000184139"/>
    </source>
</evidence>
<feature type="region of interest" description="Disordered" evidence="1">
    <location>
        <begin position="73"/>
        <end position="94"/>
    </location>
</feature>
<reference evidence="3 4" key="1">
    <citation type="submission" date="2016-11" db="EMBL/GenBank/DDBJ databases">
        <authorList>
            <person name="Jaros S."/>
            <person name="Januszkiewicz K."/>
            <person name="Wedrychowicz H."/>
        </authorList>
    </citation>
    <scope>NUCLEOTIDE SEQUENCE [LARGE SCALE GENOMIC DNA]</scope>
    <source>
        <strain evidence="3 4">DSM 9705</strain>
    </source>
</reference>
<protein>
    <recommendedName>
        <fullName evidence="5">Arginine N-succinyltransferase</fullName>
    </recommendedName>
</protein>
<dbReference type="OrthoDB" id="597750at2"/>
<gene>
    <name evidence="3" type="ORF">SAMN02745124_03982</name>
</gene>
<dbReference type="Proteomes" id="UP000184139">
    <property type="component" value="Unassembled WGS sequence"/>
</dbReference>
<feature type="transmembrane region" description="Helical" evidence="2">
    <location>
        <begin position="22"/>
        <end position="41"/>
    </location>
</feature>
<evidence type="ECO:0008006" key="5">
    <source>
        <dbReference type="Google" id="ProtNLM"/>
    </source>
</evidence>
<organism evidence="3 4">
    <name type="scientific">Desulfofustis glycolicus DSM 9705</name>
    <dbReference type="NCBI Taxonomy" id="1121409"/>
    <lineage>
        <taxon>Bacteria</taxon>
        <taxon>Pseudomonadati</taxon>
        <taxon>Thermodesulfobacteriota</taxon>
        <taxon>Desulfobulbia</taxon>
        <taxon>Desulfobulbales</taxon>
        <taxon>Desulfocapsaceae</taxon>
        <taxon>Desulfofustis</taxon>
    </lineage>
</organism>
<keyword evidence="2" id="KW-0812">Transmembrane</keyword>
<keyword evidence="2" id="KW-1133">Transmembrane helix</keyword>
<dbReference type="AlphaFoldDB" id="A0A1M5YFS1"/>
<dbReference type="RefSeq" id="WP_073378921.1">
    <property type="nucleotide sequence ID" value="NZ_FQXS01000036.1"/>
</dbReference>
<sequence length="238" mass="25740">MESEQPIEAGAPRRSGVSLTNVVLIVLATIMLTLGGSYWFLKNYVFVREFKPVELNAKEQTVLDGKLQALGYQPDSGPIPKEPPNGSAAGDFDEHGALTPERYSEVGASREVSFNERELNALLANNTDLARRLAIDLSQDLVSLKLLVPLDPDFPVLGGKTLRFNAGVAMAFSEGKPSVVLQGVSIMGVPVPNAWLGGLKYVDLVKEAGGDPGFWKSFSEGVEDIRVEDGRINITLKE</sequence>
<keyword evidence="2" id="KW-0472">Membrane</keyword>
<evidence type="ECO:0000256" key="2">
    <source>
        <dbReference type="SAM" id="Phobius"/>
    </source>
</evidence>
<proteinExistence type="predicted"/>
<keyword evidence="4" id="KW-1185">Reference proteome</keyword>
<dbReference type="EMBL" id="FQXS01000036">
    <property type="protein sequence ID" value="SHI10890.1"/>
    <property type="molecule type" value="Genomic_DNA"/>
</dbReference>
<accession>A0A1M5YFS1</accession>
<evidence type="ECO:0000256" key="1">
    <source>
        <dbReference type="SAM" id="MobiDB-lite"/>
    </source>
</evidence>
<evidence type="ECO:0000313" key="3">
    <source>
        <dbReference type="EMBL" id="SHI10890.1"/>
    </source>
</evidence>